<dbReference type="AlphaFoldDB" id="A0AAW0GTW4"/>
<evidence type="ECO:0000256" key="4">
    <source>
        <dbReference type="ARBA" id="ARBA00023098"/>
    </source>
</evidence>
<dbReference type="Proteomes" id="UP001385951">
    <property type="component" value="Unassembled WGS sequence"/>
</dbReference>
<dbReference type="PANTHER" id="PTHR43859:SF4">
    <property type="entry name" value="BUTANOATE--COA LIGASE AAE1-RELATED"/>
    <property type="match status" value="1"/>
</dbReference>
<dbReference type="SUPFAM" id="SSF56801">
    <property type="entry name" value="Acetyl-CoA synthetase-like"/>
    <property type="match status" value="1"/>
</dbReference>
<dbReference type="EMBL" id="JASBNA010000003">
    <property type="protein sequence ID" value="KAK7693843.1"/>
    <property type="molecule type" value="Genomic_DNA"/>
</dbReference>
<dbReference type="GO" id="GO:0006631">
    <property type="term" value="P:fatty acid metabolic process"/>
    <property type="evidence" value="ECO:0007669"/>
    <property type="project" value="UniProtKB-KW"/>
</dbReference>
<accession>A0AAW0GTW4</accession>
<evidence type="ECO:0000259" key="5">
    <source>
        <dbReference type="Pfam" id="PF13193"/>
    </source>
</evidence>
<feature type="domain" description="AMP-binding enzyme C-terminal" evidence="5">
    <location>
        <begin position="56"/>
        <end position="138"/>
    </location>
</feature>
<dbReference type="InterPro" id="IPR025110">
    <property type="entry name" value="AMP-bd_C"/>
</dbReference>
<dbReference type="GO" id="GO:0016874">
    <property type="term" value="F:ligase activity"/>
    <property type="evidence" value="ECO:0007669"/>
    <property type="project" value="UniProtKB-KW"/>
</dbReference>
<name>A0AAW0GTW4_9APHY</name>
<dbReference type="Gene3D" id="3.30.300.30">
    <property type="match status" value="1"/>
</dbReference>
<keyword evidence="3" id="KW-0276">Fatty acid metabolism</keyword>
<proteinExistence type="inferred from homology"/>
<dbReference type="PANTHER" id="PTHR43859">
    <property type="entry name" value="ACYL-ACTIVATING ENZYME"/>
    <property type="match status" value="1"/>
</dbReference>
<comment type="caution">
    <text evidence="6">The sequence shown here is derived from an EMBL/GenBank/DDBJ whole genome shotgun (WGS) entry which is preliminary data.</text>
</comment>
<evidence type="ECO:0000313" key="6">
    <source>
        <dbReference type="EMBL" id="KAK7693843.1"/>
    </source>
</evidence>
<dbReference type="Gene3D" id="2.30.38.10">
    <property type="entry name" value="Luciferase, Domain 3"/>
    <property type="match status" value="1"/>
</dbReference>
<comment type="similarity">
    <text evidence="1">Belongs to the ATP-dependent AMP-binding enzyme family.</text>
</comment>
<evidence type="ECO:0000256" key="2">
    <source>
        <dbReference type="ARBA" id="ARBA00022598"/>
    </source>
</evidence>
<dbReference type="Pfam" id="PF13193">
    <property type="entry name" value="AMP-binding_C"/>
    <property type="match status" value="1"/>
</dbReference>
<keyword evidence="2" id="KW-0436">Ligase</keyword>
<dbReference type="InterPro" id="IPR045851">
    <property type="entry name" value="AMP-bd_C_sf"/>
</dbReference>
<protein>
    <recommendedName>
        <fullName evidence="5">AMP-binding enzyme C-terminal domain-containing protein</fullName>
    </recommendedName>
</protein>
<evidence type="ECO:0000313" key="7">
    <source>
        <dbReference type="Proteomes" id="UP001385951"/>
    </source>
</evidence>
<gene>
    <name evidence="6" type="ORF">QCA50_003415</name>
</gene>
<organism evidence="6 7">
    <name type="scientific">Cerrena zonata</name>
    <dbReference type="NCBI Taxonomy" id="2478898"/>
    <lineage>
        <taxon>Eukaryota</taxon>
        <taxon>Fungi</taxon>
        <taxon>Dikarya</taxon>
        <taxon>Basidiomycota</taxon>
        <taxon>Agaricomycotina</taxon>
        <taxon>Agaricomycetes</taxon>
        <taxon>Polyporales</taxon>
        <taxon>Cerrenaceae</taxon>
        <taxon>Cerrena</taxon>
    </lineage>
</organism>
<evidence type="ECO:0000256" key="1">
    <source>
        <dbReference type="ARBA" id="ARBA00006432"/>
    </source>
</evidence>
<keyword evidence="7" id="KW-1185">Reference proteome</keyword>
<sequence>MREYFQDPEATRKAFRGNHFNSGDLAVMYPDGYISVQDRSKDIIISGGENASSLAIEQELASHPDVLEVSVVARSHPKWGERPMAFVILKVDAVKKWAGKHSAFGDDLKRHAKSRLPGFACPEWVNVVEELPKTSTGKIQKMQLRKIVAKL</sequence>
<reference evidence="6 7" key="1">
    <citation type="submission" date="2022-09" db="EMBL/GenBank/DDBJ databases">
        <authorList>
            <person name="Palmer J.M."/>
        </authorList>
    </citation>
    <scope>NUCLEOTIDE SEQUENCE [LARGE SCALE GENOMIC DNA]</scope>
    <source>
        <strain evidence="6 7">DSM 7382</strain>
    </source>
</reference>
<evidence type="ECO:0000256" key="3">
    <source>
        <dbReference type="ARBA" id="ARBA00022832"/>
    </source>
</evidence>
<keyword evidence="4" id="KW-0443">Lipid metabolism</keyword>